<keyword evidence="6" id="KW-0238">DNA-binding</keyword>
<evidence type="ECO:0000256" key="10">
    <source>
        <dbReference type="ARBA" id="ARBA00073774"/>
    </source>
</evidence>
<dbReference type="InterPro" id="IPR045076">
    <property type="entry name" value="MutS"/>
</dbReference>
<dbReference type="GO" id="GO:0006312">
    <property type="term" value="P:mitotic recombination"/>
    <property type="evidence" value="ECO:0007669"/>
    <property type="project" value="TreeGrafter"/>
</dbReference>
<dbReference type="Gene3D" id="3.40.50.300">
    <property type="entry name" value="P-loop containing nucleotide triphosphate hydrolases"/>
    <property type="match status" value="2"/>
</dbReference>
<evidence type="ECO:0000256" key="5">
    <source>
        <dbReference type="ARBA" id="ARBA00022840"/>
    </source>
</evidence>
<dbReference type="InterPro" id="IPR000432">
    <property type="entry name" value="DNA_mismatch_repair_MutS_C"/>
</dbReference>
<accession>A0A8H7ZSA5</accession>
<dbReference type="InterPro" id="IPR007696">
    <property type="entry name" value="DNA_mismatch_repair_MutS_core"/>
</dbReference>
<evidence type="ECO:0000256" key="2">
    <source>
        <dbReference type="ARBA" id="ARBA00022151"/>
    </source>
</evidence>
<dbReference type="GO" id="GO:0030983">
    <property type="term" value="F:mismatched DNA binding"/>
    <property type="evidence" value="ECO:0007669"/>
    <property type="project" value="UniProtKB-UniRule"/>
</dbReference>
<feature type="region of interest" description="Disordered" evidence="11">
    <location>
        <begin position="1"/>
        <end position="181"/>
    </location>
</feature>
<reference evidence="13 14" key="1">
    <citation type="journal article" name="Sci. Rep.">
        <title>Genome-scale phylogenetic analyses confirm Olpidium as the closest living zoosporic fungus to the non-flagellated, terrestrial fungi.</title>
        <authorList>
            <person name="Chang Y."/>
            <person name="Rochon D."/>
            <person name="Sekimoto S."/>
            <person name="Wang Y."/>
            <person name="Chovatia M."/>
            <person name="Sandor L."/>
            <person name="Salamov A."/>
            <person name="Grigoriev I.V."/>
            <person name="Stajich J.E."/>
            <person name="Spatafora J.W."/>
        </authorList>
    </citation>
    <scope>NUCLEOTIDE SEQUENCE [LARGE SCALE GENOMIC DNA]</scope>
    <source>
        <strain evidence="13">S191</strain>
    </source>
</reference>
<evidence type="ECO:0000256" key="9">
    <source>
        <dbReference type="ARBA" id="ARBA00029792"/>
    </source>
</evidence>
<dbReference type="PROSITE" id="PS00486">
    <property type="entry name" value="DNA_MISMATCH_REPAIR_2"/>
    <property type="match status" value="1"/>
</dbReference>
<dbReference type="Proteomes" id="UP000673691">
    <property type="component" value="Unassembled WGS sequence"/>
</dbReference>
<dbReference type="PANTHER" id="PTHR11361">
    <property type="entry name" value="DNA MISMATCH REPAIR PROTEIN MUTS FAMILY MEMBER"/>
    <property type="match status" value="1"/>
</dbReference>
<evidence type="ECO:0000313" key="14">
    <source>
        <dbReference type="Proteomes" id="UP000673691"/>
    </source>
</evidence>
<evidence type="ECO:0000256" key="6">
    <source>
        <dbReference type="ARBA" id="ARBA00023125"/>
    </source>
</evidence>
<dbReference type="GO" id="GO:0140664">
    <property type="term" value="F:ATP-dependent DNA damage sensor activity"/>
    <property type="evidence" value="ECO:0007669"/>
    <property type="project" value="InterPro"/>
</dbReference>
<sequence>MLGSPAAAGGAGGGGGGECCCSSDPSSMQGSKGGQAGPKAATTKSGQKKQTSLLGYFSRVPADKKGAGSGGGSTEAIPTVKRSRLDGGGDGIGASVETDQRSCDGEEDADVAPPKRRRMTRRRVVAADSSEDESCQEQTAVERSVSPVKPEGSPTKRAERFRYNPSRRGNRPDVSNPEDSAAVACNDEKRRRREKYARMFGNRFLDSPMRSQWNSADGNAGMEMIDETADGAPQSGNFHFVPNEKTGASEIGTFALAFNSIAKKPPYTPLENQVIEIKKKNRDVLLVWTFIVEVGYKFRFFGEDAQIASRSLNIMCILDRAGHFYSASIPVPRLMVHTKRLVQLGYKVGIVRQMETAALKATSDTKSQPFVRELTNLYTKGTFVDGTGFSCLLSKGRAFQAASNVLNCGLNVARRIRRYAVQPSTGDVIYDVFQDTHLRNELETRIMHIQPCELIIPPVRSVEVRSYKKERSGEPTLSQASEKVVDYLSRQGYGTSLGDTVRVERAEGFFLNGRDAFTLVSDFYAEGVAESAGNPKERERRARLPPHQVFLAVLLDGNHAFKREHARQPGDIPQPAGLHRQREPFVEPRLHSDPVWEAAAENLGRKTACGYQVGKSFSKHILSDVSMHVNVADSALNEREDAVEELVGGTDHHRAPVEKCRNLLKALPDVEKSLCRVHYGKCPPSELWQLLSAFVEIGDAFPAGADDVDGQGNSQSGSATYKDSFRSPLLRSIVAFLPKVKSDALRFLRMLQKGAALKGDKENLFNEEDERFAEIKKCKEFIGLPVQDIAAAEENLLQHLKDVRKQLKMPTLQYSTIAGTEYIFEVKHNVRPPVPKSWVKVSKYVGFHYYGVYSLLAAVALTVKNFSTKAAGRYHSPEILDRLPILQACREKLAFASDRAYRAFLSSVADCYELFRDATKRLATLDCLLSLATVARQPGYVKPEFVTDTRIEIHQGRHPMVERIIPEPFVPNDVVLDSNALRTMVITGPNMGGKKFAFCGHLLRLTAANISRPMGASDNMLKGESTFMVLTVSARAKELKETSDIMKQATARSLVILDELGRGTSTHDGVAIAHAVLRHFVINVCDAHPSDGRRLSCYAESDNSAGPDTHDITFLYRITAGVAHRSYGLNVARLAKLPPRILEVAKTKSEELEQIIRRRRGRPEAKAACRLLRLLGELFSNNNASEESRGARVLQELRLLLGEKPGDNATVESARQQVA</sequence>
<name>A0A8H7ZSA5_9FUNG</name>
<dbReference type="InterPro" id="IPR036678">
    <property type="entry name" value="MutS_con_dom_sf"/>
</dbReference>
<feature type="compositionally biased region" description="Basic residues" evidence="11">
    <location>
        <begin position="114"/>
        <end position="124"/>
    </location>
</feature>
<dbReference type="SMART" id="SM00533">
    <property type="entry name" value="MUTSd"/>
    <property type="match status" value="1"/>
</dbReference>
<dbReference type="Pfam" id="PF00488">
    <property type="entry name" value="MutS_V"/>
    <property type="match status" value="1"/>
</dbReference>
<comment type="similarity">
    <text evidence="1">Belongs to the DNA mismatch repair MutS family. MSH3 subfamily.</text>
</comment>
<dbReference type="SUPFAM" id="SSF52540">
    <property type="entry name" value="P-loop containing nucleoside triphosphate hydrolases"/>
    <property type="match status" value="1"/>
</dbReference>
<evidence type="ECO:0000256" key="4">
    <source>
        <dbReference type="ARBA" id="ARBA00022763"/>
    </source>
</evidence>
<keyword evidence="7" id="KW-0234">DNA repair</keyword>
<keyword evidence="3" id="KW-0547">Nucleotide-binding</keyword>
<evidence type="ECO:0000256" key="1">
    <source>
        <dbReference type="ARBA" id="ARBA00007094"/>
    </source>
</evidence>
<dbReference type="Pfam" id="PF01624">
    <property type="entry name" value="MutS_I"/>
    <property type="match status" value="1"/>
</dbReference>
<dbReference type="InterPro" id="IPR016151">
    <property type="entry name" value="DNA_mismatch_repair_MutS_N"/>
</dbReference>
<dbReference type="GO" id="GO:0006298">
    <property type="term" value="P:mismatch repair"/>
    <property type="evidence" value="ECO:0007669"/>
    <property type="project" value="InterPro"/>
</dbReference>
<evidence type="ECO:0000259" key="12">
    <source>
        <dbReference type="PROSITE" id="PS00486"/>
    </source>
</evidence>
<dbReference type="AlphaFoldDB" id="A0A8H7ZSA5"/>
<keyword evidence="14" id="KW-1185">Reference proteome</keyword>
<evidence type="ECO:0000313" key="13">
    <source>
        <dbReference type="EMBL" id="KAG5458576.1"/>
    </source>
</evidence>
<dbReference type="Pfam" id="PF05192">
    <property type="entry name" value="MutS_III"/>
    <property type="match status" value="1"/>
</dbReference>
<dbReference type="Gene3D" id="1.10.1420.10">
    <property type="match status" value="2"/>
</dbReference>
<proteinExistence type="inferred from homology"/>
<comment type="caution">
    <text evidence="13">The sequence shown here is derived from an EMBL/GenBank/DDBJ whole genome shotgun (WGS) entry which is preliminary data.</text>
</comment>
<dbReference type="InterPro" id="IPR007695">
    <property type="entry name" value="DNA_mismatch_repair_MutS-lik_N"/>
</dbReference>
<dbReference type="FunFam" id="3.40.1170.10:FF:000004">
    <property type="entry name" value="DNA mismatch repair protein"/>
    <property type="match status" value="1"/>
</dbReference>
<gene>
    <name evidence="13" type="ORF">BJ554DRAFT_1173</name>
</gene>
<dbReference type="Gene3D" id="3.40.1170.10">
    <property type="entry name" value="DNA repair protein MutS, domain I"/>
    <property type="match status" value="1"/>
</dbReference>
<dbReference type="SMART" id="SM00534">
    <property type="entry name" value="MUTSac"/>
    <property type="match status" value="1"/>
</dbReference>
<dbReference type="InterPro" id="IPR027417">
    <property type="entry name" value="P-loop_NTPase"/>
</dbReference>
<dbReference type="SUPFAM" id="SSF55271">
    <property type="entry name" value="DNA repair protein MutS, domain I"/>
    <property type="match status" value="1"/>
</dbReference>
<keyword evidence="5" id="KW-0067">ATP-binding</keyword>
<evidence type="ECO:0000256" key="8">
    <source>
        <dbReference type="ARBA" id="ARBA00025902"/>
    </source>
</evidence>
<feature type="domain" description="DNA mismatch repair proteins mutS family" evidence="12">
    <location>
        <begin position="1053"/>
        <end position="1069"/>
    </location>
</feature>
<keyword evidence="4" id="KW-0227">DNA damage</keyword>
<evidence type="ECO:0000256" key="3">
    <source>
        <dbReference type="ARBA" id="ARBA00022741"/>
    </source>
</evidence>
<evidence type="ECO:0000256" key="7">
    <source>
        <dbReference type="ARBA" id="ARBA00023204"/>
    </source>
</evidence>
<organism evidence="13 14">
    <name type="scientific">Olpidium bornovanus</name>
    <dbReference type="NCBI Taxonomy" id="278681"/>
    <lineage>
        <taxon>Eukaryota</taxon>
        <taxon>Fungi</taxon>
        <taxon>Fungi incertae sedis</taxon>
        <taxon>Olpidiomycota</taxon>
        <taxon>Olpidiomycotina</taxon>
        <taxon>Olpidiomycetes</taxon>
        <taxon>Olpidiales</taxon>
        <taxon>Olpidiaceae</taxon>
        <taxon>Olpidium</taxon>
    </lineage>
</organism>
<protein>
    <recommendedName>
        <fullName evidence="2 10">DNA mismatch repair protein MSH3</fullName>
    </recommendedName>
    <alternativeName>
        <fullName evidence="2 10">DNA mismatch repair protein MSH3</fullName>
    </alternativeName>
    <alternativeName>
        <fullName evidence="9">MutS protein homolog 3</fullName>
    </alternativeName>
</protein>
<dbReference type="PANTHER" id="PTHR11361:SF122">
    <property type="entry name" value="DNA MISMATCH REPAIR PROTEIN MSH3"/>
    <property type="match status" value="1"/>
</dbReference>
<dbReference type="SUPFAM" id="SSF48334">
    <property type="entry name" value="DNA repair protein MutS, domain III"/>
    <property type="match status" value="1"/>
</dbReference>
<feature type="compositionally biased region" description="Polar residues" evidence="11">
    <location>
        <begin position="42"/>
        <end position="53"/>
    </location>
</feature>
<dbReference type="GO" id="GO:0005634">
    <property type="term" value="C:nucleus"/>
    <property type="evidence" value="ECO:0007669"/>
    <property type="project" value="TreeGrafter"/>
</dbReference>
<dbReference type="InterPro" id="IPR036187">
    <property type="entry name" value="DNA_mismatch_repair_MutS_sf"/>
</dbReference>
<evidence type="ECO:0000256" key="11">
    <source>
        <dbReference type="SAM" id="MobiDB-lite"/>
    </source>
</evidence>
<comment type="subunit">
    <text evidence="8">Heterodimer consisting of MSH2-MSH3 (MutS beta). Forms a ternary complex with MutL alpha (MLH1-PMS1).</text>
</comment>
<dbReference type="OrthoDB" id="10252754at2759"/>
<dbReference type="Gene3D" id="3.30.420.110">
    <property type="entry name" value="MutS, connector domain"/>
    <property type="match status" value="1"/>
</dbReference>
<dbReference type="GO" id="GO:0005524">
    <property type="term" value="F:ATP binding"/>
    <property type="evidence" value="ECO:0007669"/>
    <property type="project" value="UniProtKB-UniRule"/>
</dbReference>
<dbReference type="EMBL" id="JAEFCI010008264">
    <property type="protein sequence ID" value="KAG5458576.1"/>
    <property type="molecule type" value="Genomic_DNA"/>
</dbReference>